<dbReference type="Gene3D" id="1.10.443.10">
    <property type="entry name" value="Intergrase catalytic core"/>
    <property type="match status" value="1"/>
</dbReference>
<keyword evidence="7" id="KW-0614">Plasmid</keyword>
<dbReference type="InterPro" id="IPR011010">
    <property type="entry name" value="DNA_brk_join_enz"/>
</dbReference>
<dbReference type="InterPro" id="IPR010998">
    <property type="entry name" value="Integrase_recombinase_N"/>
</dbReference>
<dbReference type="InterPro" id="IPR044068">
    <property type="entry name" value="CB"/>
</dbReference>
<dbReference type="PANTHER" id="PTHR30349:SF41">
    <property type="entry name" value="INTEGRASE_RECOMBINASE PROTEIN MJ0367-RELATED"/>
    <property type="match status" value="1"/>
</dbReference>
<dbReference type="eggNOG" id="arCOG01241">
    <property type="taxonomic scope" value="Archaea"/>
</dbReference>
<evidence type="ECO:0000256" key="4">
    <source>
        <dbReference type="PROSITE-ProRule" id="PRU01248"/>
    </source>
</evidence>
<dbReference type="PROSITE" id="PS51900">
    <property type="entry name" value="CB"/>
    <property type="match status" value="1"/>
</dbReference>
<organism evidence="7">
    <name type="scientific">Methanococcus maripaludis (strain C5 / ATCC BAA-1333)</name>
    <dbReference type="NCBI Taxonomy" id="402880"/>
    <lineage>
        <taxon>Archaea</taxon>
        <taxon>Methanobacteriati</taxon>
        <taxon>Methanobacteriota</taxon>
        <taxon>Methanomada group</taxon>
        <taxon>Methanococci</taxon>
        <taxon>Methanococcales</taxon>
        <taxon>Methanococcaceae</taxon>
        <taxon>Methanococcus</taxon>
    </lineage>
</organism>
<reference evidence="7" key="1">
    <citation type="journal article" date="1997" name="J. Bacteriol.">
        <title>Characterization of pURB500 from the archaeon Methanococcus maripaludis and construction of a shuttle vector.</title>
        <authorList>
            <person name="Tumbula D.L."/>
            <person name="Bowen T.L."/>
            <person name="Whitman W.B."/>
        </authorList>
    </citation>
    <scope>NUCLEOTIDE SEQUENCE</scope>
    <source>
        <strain evidence="7">C5</strain>
        <plasmid evidence="7">pURB500</plasmid>
    </source>
</reference>
<dbReference type="Gene3D" id="1.10.150.130">
    <property type="match status" value="1"/>
</dbReference>
<dbReference type="GeneID" id="4929362"/>
<evidence type="ECO:0000259" key="5">
    <source>
        <dbReference type="PROSITE" id="PS51898"/>
    </source>
</evidence>
<geneLocation type="plasmid" evidence="8 9">
    <name>pMMC501</name>
</geneLocation>
<dbReference type="InterPro" id="IPR050090">
    <property type="entry name" value="Tyrosine_recombinase_XerCD"/>
</dbReference>
<protein>
    <submittedName>
        <fullName evidence="8">Putative integrase/recombinase</fullName>
    </submittedName>
</protein>
<evidence type="ECO:0000256" key="3">
    <source>
        <dbReference type="ARBA" id="ARBA00023172"/>
    </source>
</evidence>
<name>O06108_METM5</name>
<keyword evidence="1" id="KW-0229">DNA integration</keyword>
<dbReference type="Proteomes" id="UP000000253">
    <property type="component" value="Plasmid pMMC501"/>
</dbReference>
<geneLocation type="plasmid" evidence="7">
    <name>pURB500</name>
</geneLocation>
<evidence type="ECO:0000313" key="8">
    <source>
        <dbReference type="EMBL" id="ABO36137.1"/>
    </source>
</evidence>
<dbReference type="PANTHER" id="PTHR30349">
    <property type="entry name" value="PHAGE INTEGRASE-RELATED"/>
    <property type="match status" value="1"/>
</dbReference>
<dbReference type="InterPro" id="IPR004107">
    <property type="entry name" value="Integrase_SAM-like_N"/>
</dbReference>
<evidence type="ECO:0000256" key="1">
    <source>
        <dbReference type="ARBA" id="ARBA00022908"/>
    </source>
</evidence>
<dbReference type="EMBL" id="U47023">
    <property type="protein sequence ID" value="AAC45247.1"/>
    <property type="molecule type" value="Genomic_DNA"/>
</dbReference>
<dbReference type="AlphaFoldDB" id="O06108"/>
<dbReference type="SMR" id="O06108"/>
<dbReference type="GO" id="GO:0006310">
    <property type="term" value="P:DNA recombination"/>
    <property type="evidence" value="ECO:0007669"/>
    <property type="project" value="UniProtKB-KW"/>
</dbReference>
<evidence type="ECO:0000256" key="2">
    <source>
        <dbReference type="ARBA" id="ARBA00023125"/>
    </source>
</evidence>
<gene>
    <name evidence="8" type="ordered locus">MmarC5_1846</name>
</gene>
<reference evidence="8 9" key="2">
    <citation type="submission" date="2007-03" db="EMBL/GenBank/DDBJ databases">
        <title>Complete sequence of plasmid pMMC501 of Methanococcus maripaludis C5.</title>
        <authorList>
            <consortium name="US DOE Joint Genome Institute"/>
            <person name="Copeland A."/>
            <person name="Lucas S."/>
            <person name="Lapidus A."/>
            <person name="Barry K."/>
            <person name="Glavina del Rio T."/>
            <person name="Dalin E."/>
            <person name="Tice H."/>
            <person name="Pitluck S."/>
            <person name="Chertkov O."/>
            <person name="Brettin T."/>
            <person name="Bruce D."/>
            <person name="Han C."/>
            <person name="Detter J.C."/>
            <person name="Schmutz J."/>
            <person name="Larimer F."/>
            <person name="Land M."/>
            <person name="Hauser L."/>
            <person name="Kyrpides N."/>
            <person name="Mikhailova N."/>
            <person name="Sieprawska-Lupa M."/>
            <person name="Whitman W.B."/>
            <person name="Richardson P."/>
        </authorList>
    </citation>
    <scope>NUCLEOTIDE SEQUENCE [LARGE SCALE GENOMIC DNA]</scope>
    <source>
        <strain evidence="8">C5</strain>
        <strain evidence="9">C5 / ATCC BAA-1333</strain>
        <strain>pMMC501</strain>
        <plasmid evidence="9">Plasmid pMMC501</plasmid>
        <plasmid evidence="8">pMMC501</plasmid>
    </source>
</reference>
<evidence type="ECO:0000313" key="9">
    <source>
        <dbReference type="Proteomes" id="UP000000253"/>
    </source>
</evidence>
<evidence type="ECO:0000313" key="7">
    <source>
        <dbReference type="EMBL" id="AAC45247.1"/>
    </source>
</evidence>
<feature type="domain" description="Core-binding (CB)" evidence="6">
    <location>
        <begin position="1"/>
        <end position="84"/>
    </location>
</feature>
<accession>A4G103</accession>
<dbReference type="HOGENOM" id="CLU_027562_9_5_2"/>
<accession>O06108</accession>
<dbReference type="CDD" id="cd00397">
    <property type="entry name" value="DNA_BRE_C"/>
    <property type="match status" value="1"/>
</dbReference>
<keyword evidence="3" id="KW-0233">DNA recombination</keyword>
<dbReference type="GO" id="GO:0015074">
    <property type="term" value="P:DNA integration"/>
    <property type="evidence" value="ECO:0007669"/>
    <property type="project" value="UniProtKB-KW"/>
</dbReference>
<dbReference type="KEGG" id="mmq:MmarC5_1846"/>
<dbReference type="SUPFAM" id="SSF56349">
    <property type="entry name" value="DNA breaking-rejoining enzymes"/>
    <property type="match status" value="1"/>
</dbReference>
<dbReference type="InterPro" id="IPR002104">
    <property type="entry name" value="Integrase_catalytic"/>
</dbReference>
<keyword evidence="2 4" id="KW-0238">DNA-binding</keyword>
<sequence>MNEIIDNYRKERELRGISPKTLQSEIFNLKYFLSFCKDNNLSLFSLNTCDFELFFNNLKYNRNCSKSTQKNYFIMLKHLFRYLKIDNFKDYEVKAINNKIYSIKKVEHYDILDLETYKNILREILKRESRTGIRDALIIKILWETGCTRSEVVKLQNKDFALETGILRIKNRKGYLNNKDRNVIVSENTVKLINKYVFENVKKGPNDYIFQNEKNMNGNPVKPDFITHVFKTAVDTLKDNKIIPKDKNIVLQSLRYGRAQELYDKGVAIENIKTLLGSKYIETILKRDIEENKNKVLEDIQKLL</sequence>
<dbReference type="EMBL" id="CP000610">
    <property type="protein sequence ID" value="ABO36137.1"/>
    <property type="molecule type" value="Genomic_DNA"/>
</dbReference>
<evidence type="ECO:0000259" key="6">
    <source>
        <dbReference type="PROSITE" id="PS51900"/>
    </source>
</evidence>
<dbReference type="RefSeq" id="WP_010890222.1">
    <property type="nucleotide sequence ID" value="NC_001811.1"/>
</dbReference>
<feature type="domain" description="Tyr recombinase" evidence="5">
    <location>
        <begin position="107"/>
        <end position="304"/>
    </location>
</feature>
<dbReference type="PROSITE" id="PS51898">
    <property type="entry name" value="TYR_RECOMBINASE"/>
    <property type="match status" value="1"/>
</dbReference>
<dbReference type="OrthoDB" id="142231at2157"/>
<dbReference type="Pfam" id="PF13495">
    <property type="entry name" value="Phage_int_SAM_4"/>
    <property type="match status" value="1"/>
</dbReference>
<dbReference type="Pfam" id="PF00589">
    <property type="entry name" value="Phage_integrase"/>
    <property type="match status" value="1"/>
</dbReference>
<proteinExistence type="predicted"/>
<dbReference type="InterPro" id="IPR013762">
    <property type="entry name" value="Integrase-like_cat_sf"/>
</dbReference>
<dbReference type="GO" id="GO:0003677">
    <property type="term" value="F:DNA binding"/>
    <property type="evidence" value="ECO:0007669"/>
    <property type="project" value="UniProtKB-UniRule"/>
</dbReference>